<dbReference type="InterPro" id="IPR021264">
    <property type="entry name" value="AFUB_079030/YDR124W-like"/>
</dbReference>
<keyword evidence="3" id="KW-1185">Reference proteome</keyword>
<organism evidence="2 3">
    <name type="scientific">Neosartorya fischeri (strain ATCC 1020 / DSM 3700 / CBS 544.65 / FGSC A1164 / JCM 1740 / NRRL 181 / WB 181)</name>
    <name type="common">Aspergillus fischerianus</name>
    <dbReference type="NCBI Taxonomy" id="331117"/>
    <lineage>
        <taxon>Eukaryota</taxon>
        <taxon>Fungi</taxon>
        <taxon>Dikarya</taxon>
        <taxon>Ascomycota</taxon>
        <taxon>Pezizomycotina</taxon>
        <taxon>Eurotiomycetes</taxon>
        <taxon>Eurotiomycetidae</taxon>
        <taxon>Eurotiales</taxon>
        <taxon>Aspergillaceae</taxon>
        <taxon>Aspergillus</taxon>
        <taxon>Aspergillus subgen. Fumigati</taxon>
    </lineage>
</organism>
<dbReference type="OrthoDB" id="5338458at2759"/>
<sequence>MMYLDHLGQLGVVESPSIQGHGPIFTTEAQNRFMEILERSEQRRRKSLVCSMITVPARFISQLTSSVLGAPTTPCGYGQPHDTAYHHEVKCVNASVDNSESPVSLERFSQPFQETSESFTEKVLMIGDTAKIVAYYESCFKELRQKNCTLIAKAFIKFIEPKKRAKHPYKGLKRLKGDRQSTKPDWWPSDVPHKEPDHLLKDQRLRLLIHILRNLGGRRITSHKLQVVAGDYARQLHPRKEIEMKMKILNNIFKVRGLEEQYECRKIDPCTRIYIDNDRTIFIEFGGHEATSDAKEEVASEELDDL</sequence>
<dbReference type="VEuPathDB" id="FungiDB:NFIA_030950"/>
<evidence type="ECO:0000313" key="2">
    <source>
        <dbReference type="EMBL" id="EAW20662.1"/>
    </source>
</evidence>
<evidence type="ECO:0000313" key="3">
    <source>
        <dbReference type="Proteomes" id="UP000006702"/>
    </source>
</evidence>
<dbReference type="GeneID" id="4589170"/>
<dbReference type="PANTHER" id="PTHR36102">
    <property type="entry name" value="CHROMOSOME 10, WHOLE GENOME SHOTGUN SEQUENCE"/>
    <property type="match status" value="1"/>
</dbReference>
<dbReference type="AlphaFoldDB" id="A1DA31"/>
<dbReference type="PANTHER" id="PTHR36102:SF5">
    <property type="entry name" value="YDR124W-LIKE HELICAL BUNDLE DOMAIN-CONTAINING PROTEIN"/>
    <property type="match status" value="1"/>
</dbReference>
<dbReference type="RefSeq" id="XP_001262559.1">
    <property type="nucleotide sequence ID" value="XM_001262558.1"/>
</dbReference>
<evidence type="ECO:0000259" key="1">
    <source>
        <dbReference type="Pfam" id="PF11001"/>
    </source>
</evidence>
<protein>
    <recommendedName>
        <fullName evidence="1">Subtelomeric hrmA-associated cluster protein AFUB-079030/YDR124W-like helical bundle domain-containing protein</fullName>
    </recommendedName>
</protein>
<name>A1DA31_NEOFI</name>
<dbReference type="HOGENOM" id="CLU_035142_1_0_1"/>
<dbReference type="OMA" id="SDEIMCE"/>
<dbReference type="EMBL" id="DS027693">
    <property type="protein sequence ID" value="EAW20662.1"/>
    <property type="molecule type" value="Genomic_DNA"/>
</dbReference>
<dbReference type="Pfam" id="PF11001">
    <property type="entry name" value="AFUB_07903_YDR124W_hel"/>
    <property type="match status" value="1"/>
</dbReference>
<proteinExistence type="predicted"/>
<reference evidence="3" key="1">
    <citation type="journal article" date="2008" name="PLoS Genet.">
        <title>Genomic islands in the pathogenic filamentous fungus Aspergillus fumigatus.</title>
        <authorList>
            <person name="Fedorova N.D."/>
            <person name="Khaldi N."/>
            <person name="Joardar V.S."/>
            <person name="Maiti R."/>
            <person name="Amedeo P."/>
            <person name="Anderson M.J."/>
            <person name="Crabtree J."/>
            <person name="Silva J.C."/>
            <person name="Badger J.H."/>
            <person name="Albarraq A."/>
            <person name="Angiuoli S."/>
            <person name="Bussey H."/>
            <person name="Bowyer P."/>
            <person name="Cotty P.J."/>
            <person name="Dyer P.S."/>
            <person name="Egan A."/>
            <person name="Galens K."/>
            <person name="Fraser-Liggett C.M."/>
            <person name="Haas B.J."/>
            <person name="Inman J.M."/>
            <person name="Kent R."/>
            <person name="Lemieux S."/>
            <person name="Malavazi I."/>
            <person name="Orvis J."/>
            <person name="Roemer T."/>
            <person name="Ronning C.M."/>
            <person name="Sundaram J.P."/>
            <person name="Sutton G."/>
            <person name="Turner G."/>
            <person name="Venter J.C."/>
            <person name="White O.R."/>
            <person name="Whitty B.R."/>
            <person name="Youngman P."/>
            <person name="Wolfe K.H."/>
            <person name="Goldman G.H."/>
            <person name="Wortman J.R."/>
            <person name="Jiang B."/>
            <person name="Denning D.W."/>
            <person name="Nierman W.C."/>
        </authorList>
    </citation>
    <scope>NUCLEOTIDE SEQUENCE [LARGE SCALE GENOMIC DNA]</scope>
    <source>
        <strain evidence="3">ATCC 1020 / DSM 3700 / CBS 544.65 / FGSC A1164 / JCM 1740 / NRRL 181 / WB 181</strain>
    </source>
</reference>
<accession>A1DA31</accession>
<dbReference type="STRING" id="331117.A1DA31"/>
<feature type="domain" description="Subtelomeric hrmA-associated cluster protein AFUB-079030/YDR124W-like helical bundle" evidence="1">
    <location>
        <begin position="126"/>
        <end position="256"/>
    </location>
</feature>
<dbReference type="Proteomes" id="UP000006702">
    <property type="component" value="Unassembled WGS sequence"/>
</dbReference>
<gene>
    <name evidence="2" type="ORF">NFIA_030950</name>
</gene>
<dbReference type="KEGG" id="nfi:NFIA_030950"/>
<dbReference type="InterPro" id="IPR047092">
    <property type="entry name" value="AFUB_07903/YDR124W-like_hel"/>
</dbReference>
<dbReference type="eggNOG" id="ENOG502S0ES">
    <property type="taxonomic scope" value="Eukaryota"/>
</dbReference>